<dbReference type="GO" id="GO:0005524">
    <property type="term" value="F:ATP binding"/>
    <property type="evidence" value="ECO:0007669"/>
    <property type="project" value="UniProtKB-KW"/>
</dbReference>
<keyword evidence="8" id="KW-0547">Nucleotide-binding</keyword>
<dbReference type="Pfam" id="PF00636">
    <property type="entry name" value="Ribonuclease_3"/>
    <property type="match status" value="2"/>
</dbReference>
<comment type="catalytic activity">
    <reaction evidence="17">
        <text>(S)-malate + NAD(+) = oxaloacetate + NADH + H(+)</text>
        <dbReference type="Rhea" id="RHEA:21432"/>
        <dbReference type="ChEBI" id="CHEBI:15378"/>
        <dbReference type="ChEBI" id="CHEBI:15589"/>
        <dbReference type="ChEBI" id="CHEBI:16452"/>
        <dbReference type="ChEBI" id="CHEBI:57540"/>
        <dbReference type="ChEBI" id="CHEBI:57945"/>
        <dbReference type="EC" id="1.1.1.37"/>
    </reaction>
</comment>
<dbReference type="PANTHER" id="PTHR14950:SF37">
    <property type="entry name" value="ENDORIBONUCLEASE DICER"/>
    <property type="match status" value="1"/>
</dbReference>
<dbReference type="GO" id="GO:0006396">
    <property type="term" value="P:RNA processing"/>
    <property type="evidence" value="ECO:0007669"/>
    <property type="project" value="InterPro"/>
</dbReference>
<dbReference type="Pfam" id="PF00056">
    <property type="entry name" value="Ldh_1_N"/>
    <property type="match status" value="1"/>
</dbReference>
<feature type="domain" description="RNase III" evidence="20">
    <location>
        <begin position="1652"/>
        <end position="1886"/>
    </location>
</feature>
<evidence type="ECO:0000256" key="7">
    <source>
        <dbReference type="ARBA" id="ARBA00022737"/>
    </source>
</evidence>
<evidence type="ECO:0000256" key="16">
    <source>
        <dbReference type="ARBA" id="ARBA00023211"/>
    </source>
</evidence>
<dbReference type="InterPro" id="IPR001650">
    <property type="entry name" value="Helicase_C-like"/>
</dbReference>
<evidence type="ECO:0000256" key="12">
    <source>
        <dbReference type="ARBA" id="ARBA00022842"/>
    </source>
</evidence>
<dbReference type="SMART" id="SM00490">
    <property type="entry name" value="HELICc"/>
    <property type="match status" value="1"/>
</dbReference>
<organism evidence="24 25">
    <name type="scientific">Coemansia aciculifera</name>
    <dbReference type="NCBI Taxonomy" id="417176"/>
    <lineage>
        <taxon>Eukaryota</taxon>
        <taxon>Fungi</taxon>
        <taxon>Fungi incertae sedis</taxon>
        <taxon>Zoopagomycota</taxon>
        <taxon>Kickxellomycotina</taxon>
        <taxon>Kickxellomycetes</taxon>
        <taxon>Kickxellales</taxon>
        <taxon>Kickxellaceae</taxon>
        <taxon>Coemansia</taxon>
    </lineage>
</organism>
<dbReference type="PROSITE" id="PS51194">
    <property type="entry name" value="HELICASE_CTER"/>
    <property type="match status" value="1"/>
</dbReference>
<feature type="region of interest" description="Disordered" evidence="19">
    <location>
        <begin position="1780"/>
        <end position="1851"/>
    </location>
</feature>
<feature type="domain" description="Helicase ATP-binding" evidence="21">
    <location>
        <begin position="387"/>
        <end position="581"/>
    </location>
</feature>
<dbReference type="InterPro" id="IPR036389">
    <property type="entry name" value="RNase_III_sf"/>
</dbReference>
<keyword evidence="18" id="KW-0694">RNA-binding</keyword>
<dbReference type="Pfam" id="PF00271">
    <property type="entry name" value="Helicase_C"/>
    <property type="match status" value="1"/>
</dbReference>
<accession>A0A9W8IH79</accession>
<dbReference type="GO" id="GO:0031047">
    <property type="term" value="P:regulatory ncRNA-mediated gene silencing"/>
    <property type="evidence" value="ECO:0007669"/>
    <property type="project" value="UniProtKB-KW"/>
</dbReference>
<dbReference type="InterPro" id="IPR006935">
    <property type="entry name" value="Helicase/UvrB_N"/>
</dbReference>
<keyword evidence="13 24" id="KW-0560">Oxidoreductase</keyword>
<dbReference type="InterPro" id="IPR038248">
    <property type="entry name" value="Dicer_dimer_sf"/>
</dbReference>
<dbReference type="CDD" id="cd01337">
    <property type="entry name" value="MDH_glyoxysomal_mitochondrial"/>
    <property type="match status" value="1"/>
</dbReference>
<dbReference type="Proteomes" id="UP001140074">
    <property type="component" value="Unassembled WGS sequence"/>
</dbReference>
<dbReference type="Gene3D" id="3.40.50.300">
    <property type="entry name" value="P-loop containing nucleotide triphosphate hydrolases"/>
    <property type="match status" value="2"/>
</dbReference>
<feature type="domain" description="Helicase C-terminal" evidence="22">
    <location>
        <begin position="831"/>
        <end position="1009"/>
    </location>
</feature>
<evidence type="ECO:0000256" key="2">
    <source>
        <dbReference type="ARBA" id="ARBA00008824"/>
    </source>
</evidence>
<evidence type="ECO:0000259" key="21">
    <source>
        <dbReference type="PROSITE" id="PS51192"/>
    </source>
</evidence>
<keyword evidence="5" id="KW-0816">Tricarboxylic acid cycle</keyword>
<dbReference type="GO" id="GO:0030060">
    <property type="term" value="F:L-malate dehydrogenase (NAD+) activity"/>
    <property type="evidence" value="ECO:0007669"/>
    <property type="project" value="UniProtKB-EC"/>
</dbReference>
<feature type="compositionally biased region" description="Polar residues" evidence="19">
    <location>
        <begin position="1823"/>
        <end position="1842"/>
    </location>
</feature>
<gene>
    <name evidence="24" type="primary">MDH1</name>
    <name evidence="24" type="ORF">GGH94_004734</name>
</gene>
<feature type="region of interest" description="Disordered" evidence="19">
    <location>
        <begin position="347"/>
        <end position="376"/>
    </location>
</feature>
<dbReference type="PANTHER" id="PTHR14950">
    <property type="entry name" value="DICER-RELATED"/>
    <property type="match status" value="1"/>
</dbReference>
<dbReference type="InterPro" id="IPR014001">
    <property type="entry name" value="Helicase_ATP-bd"/>
</dbReference>
<evidence type="ECO:0000256" key="3">
    <source>
        <dbReference type="ARBA" id="ARBA00011738"/>
    </source>
</evidence>
<keyword evidence="7" id="KW-0677">Repeat</keyword>
<keyword evidence="25" id="KW-1185">Reference proteome</keyword>
<feature type="compositionally biased region" description="Low complexity" evidence="19">
    <location>
        <begin position="1794"/>
        <end position="1822"/>
    </location>
</feature>
<dbReference type="CDD" id="cd00593">
    <property type="entry name" value="RIBOc"/>
    <property type="match status" value="2"/>
</dbReference>
<comment type="similarity">
    <text evidence="18">Belongs to the helicase family. Dicer subfamily.</text>
</comment>
<evidence type="ECO:0000313" key="25">
    <source>
        <dbReference type="Proteomes" id="UP001140074"/>
    </source>
</evidence>
<dbReference type="InterPro" id="IPR027417">
    <property type="entry name" value="P-loop_NTPase"/>
</dbReference>
<dbReference type="Gene3D" id="3.40.50.720">
    <property type="entry name" value="NAD(P)-binding Rossmann-like Domain"/>
    <property type="match status" value="1"/>
</dbReference>
<dbReference type="Pfam" id="PF03368">
    <property type="entry name" value="Dicer_dimer"/>
    <property type="match status" value="1"/>
</dbReference>
<evidence type="ECO:0000256" key="13">
    <source>
        <dbReference type="ARBA" id="ARBA00023002"/>
    </source>
</evidence>
<dbReference type="SUPFAM" id="SSF56327">
    <property type="entry name" value="LDH C-terminal domain-like"/>
    <property type="match status" value="1"/>
</dbReference>
<sequence length="2389" mass="258299">MFATRNSLKLAARSFSTATPQQSKVAVLGAAGGIGQPLSLLLKANARVTKLSLYDIHNTPGVAADVGHVNTLSEVTGYSAKDQDGLKKALEGAELVVIPAGVPRKPGMTRDDLFNTNAGIVRDLAQACAEVCPKAKLLIISNPVNSTVPIASEVFKKAGVYDAKKIFGVTSLDLVRASRFIGDKMGKIVDVPVVGGHAGITIIPLFSQVKGLTLSNEERDALTHRVQFGGDEVVQAKDGLGSATLSMAYAGARFADSLLRANSGEDVLEWAFIRSDLFEKEGLEYFSTYVKLDKDGVKEILPLPESISAYERELVQKAIPELKKSETKGASKPIHITMLSWPAAAQASLGEQGSDDGNEASFADSSLNDTAPLLPSNMQPREYQLSLFKRALQDNAIVLLETGTGKTLVAVMLIQWFAQRAITNPAAPVNTSDQGSLPPRRPRRKIRVFLNNTVALAHQQARVIAENSKQKAKELVGSMSIDEWDEARWTAEWESSSVLVMIHQVLLNALRAGLARISDIDLLVFDECHHARGHHPYALIMREFYDHCPAHDRPHIFGMTASPLNSCQSASASVMHLRAMLDSSICTVNLTASHDAPPTQPKSICYEYALPPEYADTALTLALTAQCGSSDVIRQGLKIAPVILALLGPFGVDQMWHHYIHQWHRKMRLRPAPLKPAATRKPQMQLCDQPQLTVMAPAAAPASVASASETSSEDVGDSSSADPAAINTLSVDISAEIAEELQPQVPDPNSSPAADTAESLDDVVYLWRALAIDHNFGGSALTRYSGRLGGALPAPHGHDSMDVGTPVEAASEQHPLPQLHNLVASPESWDSIRELLSPQVNRLLGILYQWQSCPQDLRGIVFTSRRLTAVLLVYIISTISEFSFIRADVLLGASQKPGGSMDRPIRSGSVRTANQLTLADFASGRLNLIFATQVAEEGVDIQPCNVVVRFDMPNTATSLIQSRGRARMQNSQFIVMVPEMSDSERSMAASDGAAAGIVAALPGEDIDSACPGDAMQDVKRQPSIPEHTASFTDYLKLVSLEKCMREWCQAESKASDSQVADGVLVASDLHTEYGRLLRKLHASLVLDDSPSSSDVDEPWIESRDATGRIYMVKSTQARITYLSAVPIVHRYVQLLPQDSFCLLAPVFEFESAVHYQEQAVHYQEQTAPGETTAPTKKKKKPKPILVTLYRCKVTLPANAALRQVAGPLMPNKRLAKQVTAFRAAKKLHQLGAIDDNLVPVSEPSADELDADKGSDADVLDLQAEAGSQKRVRGARSSVNSYETIVPEQFIPPPCTPVSTRNGDMSDSDSCEGNEYQPFPWHLYLVSLKHPDSPNCARIILATARPLPIDTKVPLYTEQFASGLTELDSAATFIEPLYVGSQVLSGEQVDLLAAFSSKLLVRVLRSAQSWETAEIGVLLAPPLLDGSGIDFDLAENLYSDRSRILENSNGCYTQWVGKVVMDGLDYGKLKIVERLCEDVDIYSNLSAYHYARSVSEKAEAQPKAQPGPLAGVAEQQPSTDIVSVVASDEPPHKLPSNRTGTKRAKDGVSARFSIQTMADWAVLKRVSRMLPNAADGHAAPLFRLNPVSLTYNYLVASTVHIQTPPAADVEAQNCAALVSDSGKLAYPDVVYSSPFFCAAEPIDLPTLNNLSLLPAFFVRLGQVLTASAVKAQLGLCARVETVRQAITASCASLDTNYERLEILGDSVLKLVSSTMLFVAHPDDHEGLLTQRRGRIVSNANLFTLARKLGLAEYLISHAFNKREQIMPGHGWQRTPSIPSKWVCTVPQGPTADGADSSQQLTTSSSSATVSSIGSDTSSSATVSNTGGNESTPVASQLPQQGQTGEAKEAPKKKVPVCKKVNTTRMLSDKTVADVIEAILGASVIDGGFAGALAAARSMGVVGDMWSSWSEFGRVWRETIATRKDGVQLLNTICLDVAVAATAAAEVAGGIGEAQERAMEAELDRADVLYSRSMLGNERLLGFGADQPYVDMLSASRAEEIEGILGYRFKNRALLAEAVTHCSSTDLHANSYQRLEFLGDAVLDYFITRRYYDYQPELRPHRITLVKHVACSNNLFALIVVCNGLHRFLRHSSVVLAVSVRDYEFRLAQSRKTWVQSQSKEEGQSESSASDLGLTDGSSATDKSSSDNSSSSSSWSQCSASAWSDEELQAAGKRRKVCLSKNDDESDLYWGLPQDCWDIVPAPKVLGDVFESLLGAIYVDSDMDMAAAEGFYQRMLSPFLDRFVDSGRLSLHSVIHTLLICQGWGCDLISWEGSANPDQLDYMGKYICRVKAHGCTLAEAKGESPRHAKLSAGKALLDNIDAIAPNALHGDLDALNCLLANKDAVAAESKLDRLLKPVCTCKESRRAEAEAAVAKAAAAAKAEAVMAVDPI</sequence>
<keyword evidence="10" id="KW-0347">Helicase</keyword>
<dbReference type="EC" id="1.1.1.37" evidence="4"/>
<keyword evidence="12" id="KW-0460">Magnesium</keyword>
<feature type="region of interest" description="Disordered" evidence="19">
    <location>
        <begin position="2114"/>
        <end position="2155"/>
    </location>
</feature>
<dbReference type="PROSITE" id="PS51192">
    <property type="entry name" value="HELICASE_ATP_BIND_1"/>
    <property type="match status" value="1"/>
</dbReference>
<dbReference type="SUPFAM" id="SSF69065">
    <property type="entry name" value="RNase III domain-like"/>
    <property type="match status" value="2"/>
</dbReference>
<keyword evidence="11" id="KW-0067">ATP-binding</keyword>
<evidence type="ECO:0000259" key="22">
    <source>
        <dbReference type="PROSITE" id="PS51194"/>
    </source>
</evidence>
<dbReference type="Gene3D" id="3.90.110.10">
    <property type="entry name" value="Lactate dehydrogenase/glycoside hydrolase, family 4, C-terminal"/>
    <property type="match status" value="1"/>
</dbReference>
<keyword evidence="15" id="KW-0943">RNA-mediated gene silencing</keyword>
<feature type="region of interest" description="Disordered" evidence="19">
    <location>
        <begin position="1523"/>
        <end position="1544"/>
    </location>
</feature>
<feature type="domain" description="RNase III" evidence="20">
    <location>
        <begin position="1996"/>
        <end position="2220"/>
    </location>
</feature>
<dbReference type="NCBIfam" id="TIGR01772">
    <property type="entry name" value="MDH_euk_gproteo"/>
    <property type="match status" value="1"/>
</dbReference>
<evidence type="ECO:0000256" key="19">
    <source>
        <dbReference type="SAM" id="MobiDB-lite"/>
    </source>
</evidence>
<dbReference type="InterPro" id="IPR022383">
    <property type="entry name" value="Lactate/malate_DH_C"/>
</dbReference>
<evidence type="ECO:0000256" key="17">
    <source>
        <dbReference type="ARBA" id="ARBA00048313"/>
    </source>
</evidence>
<dbReference type="GO" id="GO:0004386">
    <property type="term" value="F:helicase activity"/>
    <property type="evidence" value="ECO:0007669"/>
    <property type="project" value="UniProtKB-KW"/>
</dbReference>
<dbReference type="SMART" id="SM00535">
    <property type="entry name" value="RIBOc"/>
    <property type="match status" value="2"/>
</dbReference>
<comment type="cofactor">
    <cofactor evidence="1">
        <name>Mn(2+)</name>
        <dbReference type="ChEBI" id="CHEBI:29035"/>
    </cofactor>
</comment>
<dbReference type="GO" id="GO:0003677">
    <property type="term" value="F:DNA binding"/>
    <property type="evidence" value="ECO:0007669"/>
    <property type="project" value="InterPro"/>
</dbReference>
<comment type="subunit">
    <text evidence="3">Homodimer.</text>
</comment>
<dbReference type="SMART" id="SM00487">
    <property type="entry name" value="DEXDc"/>
    <property type="match status" value="1"/>
</dbReference>
<dbReference type="Gene3D" id="3.30.160.380">
    <property type="entry name" value="Dicer dimerisation domain"/>
    <property type="match status" value="1"/>
</dbReference>
<proteinExistence type="inferred from homology"/>
<dbReference type="InterPro" id="IPR015955">
    <property type="entry name" value="Lactate_DH/Glyco_Ohase_4_C"/>
</dbReference>
<evidence type="ECO:0000256" key="6">
    <source>
        <dbReference type="ARBA" id="ARBA00022723"/>
    </source>
</evidence>
<evidence type="ECO:0000256" key="14">
    <source>
        <dbReference type="ARBA" id="ARBA00023027"/>
    </source>
</evidence>
<dbReference type="Gene3D" id="1.10.1520.10">
    <property type="entry name" value="Ribonuclease III domain"/>
    <property type="match status" value="2"/>
</dbReference>
<dbReference type="PROSITE" id="PS51327">
    <property type="entry name" value="DICER_DSRBF"/>
    <property type="match status" value="1"/>
</dbReference>
<evidence type="ECO:0000256" key="8">
    <source>
        <dbReference type="ARBA" id="ARBA00022741"/>
    </source>
</evidence>
<comment type="similarity">
    <text evidence="2">Belongs to the LDH/MDH superfamily. MDH type 1 family.</text>
</comment>
<dbReference type="FunFam" id="3.40.50.720:FF:000013">
    <property type="entry name" value="Malate dehydrogenase"/>
    <property type="match status" value="1"/>
</dbReference>
<dbReference type="PROSITE" id="PS00517">
    <property type="entry name" value="RNASE_3_1"/>
    <property type="match status" value="1"/>
</dbReference>
<evidence type="ECO:0000259" key="23">
    <source>
        <dbReference type="PROSITE" id="PS51327"/>
    </source>
</evidence>
<evidence type="ECO:0000256" key="11">
    <source>
        <dbReference type="ARBA" id="ARBA00022840"/>
    </source>
</evidence>
<dbReference type="FunFam" id="3.90.110.10:FF:000001">
    <property type="entry name" value="Malate dehydrogenase"/>
    <property type="match status" value="1"/>
</dbReference>
<dbReference type="InterPro" id="IPR010097">
    <property type="entry name" value="Malate_DH_type1"/>
</dbReference>
<evidence type="ECO:0000256" key="1">
    <source>
        <dbReference type="ARBA" id="ARBA00001936"/>
    </source>
</evidence>
<dbReference type="SUPFAM" id="SSF51735">
    <property type="entry name" value="NAD(P)-binding Rossmann-fold domains"/>
    <property type="match status" value="1"/>
</dbReference>
<dbReference type="PROSITE" id="PS50142">
    <property type="entry name" value="RNASE_3_2"/>
    <property type="match status" value="2"/>
</dbReference>
<dbReference type="InterPro" id="IPR000999">
    <property type="entry name" value="RNase_III_dom"/>
</dbReference>
<dbReference type="GO" id="GO:0046872">
    <property type="term" value="F:metal ion binding"/>
    <property type="evidence" value="ECO:0007669"/>
    <property type="project" value="UniProtKB-KW"/>
</dbReference>
<feature type="domain" description="Dicer dsRNA-binding fold" evidence="23">
    <location>
        <begin position="1124"/>
        <end position="1247"/>
    </location>
</feature>
<dbReference type="GO" id="GO:0003723">
    <property type="term" value="F:RNA binding"/>
    <property type="evidence" value="ECO:0007669"/>
    <property type="project" value="UniProtKB-UniRule"/>
</dbReference>
<comment type="caution">
    <text evidence="24">The sequence shown here is derived from an EMBL/GenBank/DDBJ whole genome shotgun (WGS) entry which is preliminary data.</text>
</comment>
<dbReference type="InterPro" id="IPR001236">
    <property type="entry name" value="Lactate/malate_DH_N"/>
</dbReference>
<keyword evidence="6" id="KW-0479">Metal-binding</keyword>
<evidence type="ECO:0000313" key="24">
    <source>
        <dbReference type="EMBL" id="KAJ2861703.1"/>
    </source>
</evidence>
<keyword evidence="14" id="KW-0520">NAD</keyword>
<evidence type="ECO:0000259" key="20">
    <source>
        <dbReference type="PROSITE" id="PS50142"/>
    </source>
</evidence>
<dbReference type="Pfam" id="PF04851">
    <property type="entry name" value="ResIII"/>
    <property type="match status" value="1"/>
</dbReference>
<dbReference type="InterPro" id="IPR036291">
    <property type="entry name" value="NAD(P)-bd_dom_sf"/>
</dbReference>
<dbReference type="SUPFAM" id="SSF52540">
    <property type="entry name" value="P-loop containing nucleoside triphosphate hydrolases"/>
    <property type="match status" value="1"/>
</dbReference>
<feature type="compositionally biased region" description="Low complexity" evidence="19">
    <location>
        <begin position="2136"/>
        <end position="2155"/>
    </location>
</feature>
<evidence type="ECO:0000256" key="18">
    <source>
        <dbReference type="PROSITE-ProRule" id="PRU00657"/>
    </source>
</evidence>
<keyword evidence="16" id="KW-0464">Manganese</keyword>
<evidence type="ECO:0000256" key="5">
    <source>
        <dbReference type="ARBA" id="ARBA00022532"/>
    </source>
</evidence>
<evidence type="ECO:0000256" key="9">
    <source>
        <dbReference type="ARBA" id="ARBA00022801"/>
    </source>
</evidence>
<evidence type="ECO:0000256" key="10">
    <source>
        <dbReference type="ARBA" id="ARBA00022806"/>
    </source>
</evidence>
<protein>
    <recommendedName>
        <fullName evidence="4">malate dehydrogenase</fullName>
        <ecNumber evidence="4">1.1.1.37</ecNumber>
    </recommendedName>
</protein>
<dbReference type="CDD" id="cd18034">
    <property type="entry name" value="DEXHc_dicer"/>
    <property type="match status" value="1"/>
</dbReference>
<dbReference type="Pfam" id="PF02866">
    <property type="entry name" value="Ldh_1_C"/>
    <property type="match status" value="1"/>
</dbReference>
<reference evidence="24" key="1">
    <citation type="submission" date="2022-07" db="EMBL/GenBank/DDBJ databases">
        <title>Phylogenomic reconstructions and comparative analyses of Kickxellomycotina fungi.</title>
        <authorList>
            <person name="Reynolds N.K."/>
            <person name="Stajich J.E."/>
            <person name="Barry K."/>
            <person name="Grigoriev I.V."/>
            <person name="Crous P."/>
            <person name="Smith M.E."/>
        </authorList>
    </citation>
    <scope>NUCLEOTIDE SEQUENCE</scope>
    <source>
        <strain evidence="24">RSA 476</strain>
    </source>
</reference>
<evidence type="ECO:0000256" key="15">
    <source>
        <dbReference type="ARBA" id="ARBA00023158"/>
    </source>
</evidence>
<keyword evidence="9" id="KW-0378">Hydrolase</keyword>
<evidence type="ECO:0000256" key="4">
    <source>
        <dbReference type="ARBA" id="ARBA00012995"/>
    </source>
</evidence>
<dbReference type="EMBL" id="JANBUY010000207">
    <property type="protein sequence ID" value="KAJ2861703.1"/>
    <property type="molecule type" value="Genomic_DNA"/>
</dbReference>
<feature type="region of interest" description="Disordered" evidence="19">
    <location>
        <begin position="704"/>
        <end position="723"/>
    </location>
</feature>
<dbReference type="GO" id="GO:0006099">
    <property type="term" value="P:tricarboxylic acid cycle"/>
    <property type="evidence" value="ECO:0007669"/>
    <property type="project" value="UniProtKB-KW"/>
</dbReference>
<dbReference type="InterPro" id="IPR005034">
    <property type="entry name" value="Dicer_dimerisation"/>
</dbReference>
<dbReference type="GO" id="GO:0004525">
    <property type="term" value="F:ribonuclease III activity"/>
    <property type="evidence" value="ECO:0007669"/>
    <property type="project" value="InterPro"/>
</dbReference>
<name>A0A9W8IH79_9FUNG</name>